<feature type="transmembrane region" description="Helical" evidence="7">
    <location>
        <begin position="133"/>
        <end position="161"/>
    </location>
</feature>
<feature type="transmembrane region" description="Helical" evidence="7">
    <location>
        <begin position="98"/>
        <end position="121"/>
    </location>
</feature>
<proteinExistence type="inferred from homology"/>
<evidence type="ECO:0000256" key="1">
    <source>
        <dbReference type="ARBA" id="ARBA00004651"/>
    </source>
</evidence>
<evidence type="ECO:0000313" key="10">
    <source>
        <dbReference type="EMBL" id="MCS0494629.1"/>
    </source>
</evidence>
<protein>
    <submittedName>
        <fullName evidence="10">Sugar ABC transporter permease</fullName>
    </submittedName>
</protein>
<dbReference type="InterPro" id="IPR035906">
    <property type="entry name" value="MetI-like_sf"/>
</dbReference>
<keyword evidence="3" id="KW-1003">Cell membrane</keyword>
<name>A0A9X2PC15_9HYPH</name>
<feature type="region of interest" description="Disordered" evidence="8">
    <location>
        <begin position="1"/>
        <end position="23"/>
    </location>
</feature>
<gene>
    <name evidence="10" type="ORF">NVS89_05925</name>
</gene>
<feature type="transmembrane region" description="Helical" evidence="7">
    <location>
        <begin position="32"/>
        <end position="62"/>
    </location>
</feature>
<keyword evidence="5 7" id="KW-1133">Transmembrane helix</keyword>
<dbReference type="AlphaFoldDB" id="A0A9X2PC15"/>
<evidence type="ECO:0000256" key="8">
    <source>
        <dbReference type="SAM" id="MobiDB-lite"/>
    </source>
</evidence>
<evidence type="ECO:0000313" key="11">
    <source>
        <dbReference type="Proteomes" id="UP001151088"/>
    </source>
</evidence>
<evidence type="ECO:0000256" key="3">
    <source>
        <dbReference type="ARBA" id="ARBA00022475"/>
    </source>
</evidence>
<keyword evidence="4 7" id="KW-0812">Transmembrane</keyword>
<dbReference type="PROSITE" id="PS50928">
    <property type="entry name" value="ABC_TM1"/>
    <property type="match status" value="1"/>
</dbReference>
<evidence type="ECO:0000256" key="7">
    <source>
        <dbReference type="RuleBase" id="RU363032"/>
    </source>
</evidence>
<comment type="subcellular location">
    <subcellularLocation>
        <location evidence="1 7">Cell membrane</location>
        <topology evidence="1 7">Multi-pass membrane protein</topology>
    </subcellularLocation>
</comment>
<sequence>MALHSARESYPGQNTPGLRDQAGGRGKALRSIIGTAIVAPWLLPALLIIGLVQIGPMLYAIWLSLYEKDAFSFTWDWVGLGNYETLLQSAEFWSAAGFGVWFAVLSVVVQLAVGVPVALLLHQNLRGRGLARGIVLLPYMVPTAAMALVFALMMSDIYGVFDHILVSLGLIDEPIPFLGSHAWALPATLVASTWKWTPFVVIVILARLQTIEVSLYECAKVEGANAFQRFRDVTLPSLRSTLLLIVMLRCIWMFNKFEVPYLLTKGGPGSETTNLPIYAYKVTFLQNQQGLGAALCVVMFAMLFIFASIYTSIVKPEKEIEVE</sequence>
<dbReference type="RefSeq" id="WP_258731654.1">
    <property type="nucleotide sequence ID" value="NZ_JANTHY010000002.1"/>
</dbReference>
<dbReference type="CDD" id="cd06261">
    <property type="entry name" value="TM_PBP2"/>
    <property type="match status" value="1"/>
</dbReference>
<dbReference type="SUPFAM" id="SSF161098">
    <property type="entry name" value="MetI-like"/>
    <property type="match status" value="1"/>
</dbReference>
<evidence type="ECO:0000259" key="9">
    <source>
        <dbReference type="PROSITE" id="PS50928"/>
    </source>
</evidence>
<dbReference type="InterPro" id="IPR000515">
    <property type="entry name" value="MetI-like"/>
</dbReference>
<evidence type="ECO:0000256" key="6">
    <source>
        <dbReference type="ARBA" id="ARBA00023136"/>
    </source>
</evidence>
<dbReference type="PANTHER" id="PTHR43005">
    <property type="entry name" value="BLR7065 PROTEIN"/>
    <property type="match status" value="1"/>
</dbReference>
<accession>A0A9X2PC15</accession>
<dbReference type="EMBL" id="JANTHZ010000002">
    <property type="protein sequence ID" value="MCS0494629.1"/>
    <property type="molecule type" value="Genomic_DNA"/>
</dbReference>
<dbReference type="Proteomes" id="UP001151088">
    <property type="component" value="Unassembled WGS sequence"/>
</dbReference>
<comment type="similarity">
    <text evidence="7">Belongs to the binding-protein-dependent transport system permease family.</text>
</comment>
<dbReference type="Gene3D" id="1.10.3720.10">
    <property type="entry name" value="MetI-like"/>
    <property type="match status" value="1"/>
</dbReference>
<feature type="transmembrane region" description="Helical" evidence="7">
    <location>
        <begin position="181"/>
        <end position="206"/>
    </location>
</feature>
<dbReference type="GO" id="GO:0005886">
    <property type="term" value="C:plasma membrane"/>
    <property type="evidence" value="ECO:0007669"/>
    <property type="project" value="UniProtKB-SubCell"/>
</dbReference>
<evidence type="ECO:0000256" key="2">
    <source>
        <dbReference type="ARBA" id="ARBA00022448"/>
    </source>
</evidence>
<keyword evidence="11" id="KW-1185">Reference proteome</keyword>
<evidence type="ECO:0000256" key="4">
    <source>
        <dbReference type="ARBA" id="ARBA00022692"/>
    </source>
</evidence>
<organism evidence="10 11">
    <name type="scientific">Ancylobacter mangrovi</name>
    <dbReference type="NCBI Taxonomy" id="2972472"/>
    <lineage>
        <taxon>Bacteria</taxon>
        <taxon>Pseudomonadati</taxon>
        <taxon>Pseudomonadota</taxon>
        <taxon>Alphaproteobacteria</taxon>
        <taxon>Hyphomicrobiales</taxon>
        <taxon>Xanthobacteraceae</taxon>
        <taxon>Ancylobacter</taxon>
    </lineage>
</organism>
<keyword evidence="2 7" id="KW-0813">Transport</keyword>
<feature type="domain" description="ABC transmembrane type-1" evidence="9">
    <location>
        <begin position="96"/>
        <end position="310"/>
    </location>
</feature>
<dbReference type="GO" id="GO:0055085">
    <property type="term" value="P:transmembrane transport"/>
    <property type="evidence" value="ECO:0007669"/>
    <property type="project" value="InterPro"/>
</dbReference>
<reference evidence="10" key="1">
    <citation type="submission" date="2022-08" db="EMBL/GenBank/DDBJ databases">
        <authorList>
            <person name="Li F."/>
        </authorList>
    </citation>
    <scope>NUCLEOTIDE SEQUENCE</scope>
    <source>
        <strain evidence="10">MQZ15Z-1</strain>
    </source>
</reference>
<evidence type="ECO:0000256" key="5">
    <source>
        <dbReference type="ARBA" id="ARBA00022989"/>
    </source>
</evidence>
<comment type="caution">
    <text evidence="10">The sequence shown here is derived from an EMBL/GenBank/DDBJ whole genome shotgun (WGS) entry which is preliminary data.</text>
</comment>
<keyword evidence="6 7" id="KW-0472">Membrane</keyword>
<dbReference type="PANTHER" id="PTHR43005:SF1">
    <property type="entry name" value="SPERMIDINE_PUTRESCINE TRANSPORT SYSTEM PERMEASE PROTEIN"/>
    <property type="match status" value="1"/>
</dbReference>
<feature type="transmembrane region" description="Helical" evidence="7">
    <location>
        <begin position="290"/>
        <end position="310"/>
    </location>
</feature>
<dbReference type="Pfam" id="PF00528">
    <property type="entry name" value="BPD_transp_1"/>
    <property type="match status" value="1"/>
</dbReference>